<dbReference type="Proteomes" id="UP000254777">
    <property type="component" value="Unassembled WGS sequence"/>
</dbReference>
<evidence type="ECO:0000313" key="1">
    <source>
        <dbReference type="EMBL" id="SUB74552.1"/>
    </source>
</evidence>
<evidence type="ECO:0000313" key="2">
    <source>
        <dbReference type="Proteomes" id="UP000254777"/>
    </source>
</evidence>
<evidence type="ECO:0008006" key="3">
    <source>
        <dbReference type="Google" id="ProtNLM"/>
    </source>
</evidence>
<organism evidence="1 2">
    <name type="scientific">Peptoniphilus indolicus</name>
    <dbReference type="NCBI Taxonomy" id="33030"/>
    <lineage>
        <taxon>Bacteria</taxon>
        <taxon>Bacillati</taxon>
        <taxon>Bacillota</taxon>
        <taxon>Tissierellia</taxon>
        <taxon>Tissierellales</taxon>
        <taxon>Peptoniphilaceae</taxon>
        <taxon>Peptoniphilus</taxon>
    </lineage>
</organism>
<sequence length="52" mass="6361">MMKKTNEKKHRKIKFEIKRVYVGETITEVFEEVIEHIVDKNLEEKNKKQTQD</sequence>
<proteinExistence type="predicted"/>
<protein>
    <recommendedName>
        <fullName evidence="3">Recombinase RecR</fullName>
    </recommendedName>
</protein>
<gene>
    <name evidence="1" type="ORF">NCTC11088_00302</name>
</gene>
<dbReference type="EMBL" id="UGTH01000001">
    <property type="protein sequence ID" value="SUB74552.1"/>
    <property type="molecule type" value="Genomic_DNA"/>
</dbReference>
<reference evidence="1 2" key="1">
    <citation type="submission" date="2018-06" db="EMBL/GenBank/DDBJ databases">
        <authorList>
            <consortium name="Pathogen Informatics"/>
            <person name="Doyle S."/>
        </authorList>
    </citation>
    <scope>NUCLEOTIDE SEQUENCE [LARGE SCALE GENOMIC DNA]</scope>
    <source>
        <strain evidence="1 2">NCTC11088</strain>
    </source>
</reference>
<dbReference type="AlphaFoldDB" id="A0A379DAC8"/>
<name>A0A379DAC8_9FIRM</name>
<accession>A0A379DAC8</accession>